<feature type="transmembrane region" description="Helical" evidence="1">
    <location>
        <begin position="20"/>
        <end position="41"/>
    </location>
</feature>
<proteinExistence type="predicted"/>
<dbReference type="AlphaFoldDB" id="A0A444MCP3"/>
<dbReference type="OrthoDB" id="7907064at2"/>
<evidence type="ECO:0000256" key="1">
    <source>
        <dbReference type="SAM" id="Phobius"/>
    </source>
</evidence>
<evidence type="ECO:0000259" key="2">
    <source>
        <dbReference type="Pfam" id="PF07811"/>
    </source>
</evidence>
<dbReference type="RefSeq" id="WP_128488186.1">
    <property type="nucleotide sequence ID" value="NZ_JBHLXB010000017.1"/>
</dbReference>
<accession>A0A444MCP3</accession>
<dbReference type="Pfam" id="PF07811">
    <property type="entry name" value="TadE"/>
    <property type="match status" value="1"/>
</dbReference>
<evidence type="ECO:0000313" key="4">
    <source>
        <dbReference type="Proteomes" id="UP000287168"/>
    </source>
</evidence>
<dbReference type="Proteomes" id="UP000287168">
    <property type="component" value="Unassembled WGS sequence"/>
</dbReference>
<feature type="domain" description="TadE-like" evidence="2">
    <location>
        <begin position="16"/>
        <end position="54"/>
    </location>
</feature>
<name>A0A444MCP3_9RHOB</name>
<reference evidence="3 4" key="1">
    <citation type="journal article" date="2015" name="Int. J. Syst. Evol. Microbiol.">
        <title>Gemmobacter intermedius sp. nov., isolated from a white stork (Ciconia ciconia).</title>
        <authorList>
            <person name="Kampfer P."/>
            <person name="Jerzak L."/>
            <person name="Wilharm G."/>
            <person name="Golke J."/>
            <person name="Busse H.J."/>
            <person name="Glaeser S.P."/>
        </authorList>
    </citation>
    <scope>NUCLEOTIDE SEQUENCE [LARGE SCALE GENOMIC DNA]</scope>
    <source>
        <strain evidence="3 4">119/4</strain>
    </source>
</reference>
<organism evidence="3 4">
    <name type="scientific">Falsigemmobacter intermedius</name>
    <dbReference type="NCBI Taxonomy" id="1553448"/>
    <lineage>
        <taxon>Bacteria</taxon>
        <taxon>Pseudomonadati</taxon>
        <taxon>Pseudomonadota</taxon>
        <taxon>Alphaproteobacteria</taxon>
        <taxon>Rhodobacterales</taxon>
        <taxon>Paracoccaceae</taxon>
        <taxon>Falsigemmobacter</taxon>
    </lineage>
</organism>
<keyword evidence="1" id="KW-0812">Transmembrane</keyword>
<protein>
    <submittedName>
        <fullName evidence="3">Pilus assembly protein</fullName>
    </submittedName>
</protein>
<dbReference type="InterPro" id="IPR012495">
    <property type="entry name" value="TadE-like_dom"/>
</dbReference>
<evidence type="ECO:0000313" key="3">
    <source>
        <dbReference type="EMBL" id="RWY41787.1"/>
    </source>
</evidence>
<keyword evidence="1" id="KW-1133">Transmembrane helix</keyword>
<comment type="caution">
    <text evidence="3">The sequence shown here is derived from an EMBL/GenBank/DDBJ whole genome shotgun (WGS) entry which is preliminary data.</text>
</comment>
<keyword evidence="4" id="KW-1185">Reference proteome</keyword>
<gene>
    <name evidence="3" type="ORF">EP867_08630</name>
</gene>
<keyword evidence="1" id="KW-0472">Membrane</keyword>
<dbReference type="EMBL" id="SBLC01000009">
    <property type="protein sequence ID" value="RWY41787.1"/>
    <property type="molecule type" value="Genomic_DNA"/>
</dbReference>
<sequence length="177" mass="19677">MTALSALRRWLRRDEGNVTMDFVICLPVILMILLASFEAGLATIRKVWLERALDLTVRELRVGALGSNPGHDLVRERLCSQIFVMPDCLTDLRLEMNVIDRTTWAGLDPAPTCVDRTTEIQPYLDFVQGGSNELVAVRACAVFNPTFPTTPLGLQLRLDASGGYQLAAMTVFVNEPR</sequence>